<reference evidence="1 3" key="1">
    <citation type="submission" date="2024-10" db="EMBL/GenBank/DDBJ databases">
        <authorList>
            <person name="Kim D."/>
        </authorList>
    </citation>
    <scope>NUCLEOTIDE SEQUENCE [LARGE SCALE GENOMIC DNA]</scope>
    <source>
        <strain evidence="1">Taebaek</strain>
    </source>
</reference>
<dbReference type="AlphaFoldDB" id="A0ABD2JQT4"/>
<accession>A0ABD2JQT4</accession>
<comment type="caution">
    <text evidence="1">The sequence shown here is derived from an EMBL/GenBank/DDBJ whole genome shotgun (WGS) entry which is preliminary data.</text>
</comment>
<protein>
    <submittedName>
        <fullName evidence="1">Uncharacterized protein</fullName>
    </submittedName>
</protein>
<gene>
    <name evidence="1" type="ORF">niasHS_005253</name>
    <name evidence="2" type="ORF">niasHS_005256</name>
</gene>
<proteinExistence type="predicted"/>
<name>A0ABD2JQT4_HETSC</name>
<evidence type="ECO:0000313" key="3">
    <source>
        <dbReference type="Proteomes" id="UP001620645"/>
    </source>
</evidence>
<sequence>MGNFLLKKDPSSYNPFGEGSLQRLRSEPFPDQSELIGLSKRIYVALRGAFFTDLPHVKVVNFKLLDPSAPESKEIWATSSWDKIPVVIEIHPEQGDSEQLVAMLAHERCHGVTSKESRENGAHLKKEKAERFDQWAKLVYQTLGIDPWRKCDKT</sequence>
<dbReference type="EMBL" id="JBICCN010000117">
    <property type="protein sequence ID" value="KAL3092832.1"/>
    <property type="molecule type" value="Genomic_DNA"/>
</dbReference>
<dbReference type="Proteomes" id="UP001620645">
    <property type="component" value="Unassembled WGS sequence"/>
</dbReference>
<evidence type="ECO:0000313" key="2">
    <source>
        <dbReference type="EMBL" id="KAL3092832.1"/>
    </source>
</evidence>
<organism evidence="1 3">
    <name type="scientific">Heterodera schachtii</name>
    <name type="common">Sugarbeet cyst nematode worm</name>
    <name type="synonym">Tylenchus schachtii</name>
    <dbReference type="NCBI Taxonomy" id="97005"/>
    <lineage>
        <taxon>Eukaryota</taxon>
        <taxon>Metazoa</taxon>
        <taxon>Ecdysozoa</taxon>
        <taxon>Nematoda</taxon>
        <taxon>Chromadorea</taxon>
        <taxon>Rhabditida</taxon>
        <taxon>Tylenchina</taxon>
        <taxon>Tylenchomorpha</taxon>
        <taxon>Tylenchoidea</taxon>
        <taxon>Heteroderidae</taxon>
        <taxon>Heteroderinae</taxon>
        <taxon>Heterodera</taxon>
    </lineage>
</organism>
<keyword evidence="3" id="KW-1185">Reference proteome</keyword>
<evidence type="ECO:0000313" key="1">
    <source>
        <dbReference type="EMBL" id="KAL3092829.1"/>
    </source>
</evidence>
<dbReference type="EMBL" id="JBICCN010000117">
    <property type="protein sequence ID" value="KAL3092829.1"/>
    <property type="molecule type" value="Genomic_DNA"/>
</dbReference>